<dbReference type="GO" id="GO:0005332">
    <property type="term" value="F:gamma-aminobutyric acid:sodium:chloride symporter activity"/>
    <property type="evidence" value="ECO:0007669"/>
    <property type="project" value="TreeGrafter"/>
</dbReference>
<evidence type="ECO:0000313" key="8">
    <source>
        <dbReference type="EMBL" id="KAG9336010.1"/>
    </source>
</evidence>
<keyword evidence="6" id="KW-0915">Sodium</keyword>
<gene>
    <name evidence="8" type="ORF">JZ751_003269</name>
</gene>
<protein>
    <submittedName>
        <fullName evidence="8">Uncharacterized protein</fullName>
    </submittedName>
</protein>
<dbReference type="GO" id="GO:0046872">
    <property type="term" value="F:metal ion binding"/>
    <property type="evidence" value="ECO:0007669"/>
    <property type="project" value="UniProtKB-KW"/>
</dbReference>
<dbReference type="Proteomes" id="UP000824540">
    <property type="component" value="Unassembled WGS sequence"/>
</dbReference>
<dbReference type="InterPro" id="IPR037272">
    <property type="entry name" value="SNS_sf"/>
</dbReference>
<keyword evidence="5 7" id="KW-0472">Membrane</keyword>
<evidence type="ECO:0000256" key="7">
    <source>
        <dbReference type="SAM" id="Phobius"/>
    </source>
</evidence>
<dbReference type="AlphaFoldDB" id="A0A8T2N9F4"/>
<feature type="transmembrane region" description="Helical" evidence="7">
    <location>
        <begin position="173"/>
        <end position="190"/>
    </location>
</feature>
<dbReference type="PANTHER" id="PTHR11616">
    <property type="entry name" value="SODIUM/CHLORIDE DEPENDENT TRANSPORTER"/>
    <property type="match status" value="1"/>
</dbReference>
<keyword evidence="3 7" id="KW-0812">Transmembrane</keyword>
<keyword evidence="4 7" id="KW-1133">Transmembrane helix</keyword>
<comment type="caution">
    <text evidence="8">The sequence shown here is derived from an EMBL/GenBank/DDBJ whole genome shotgun (WGS) entry which is preliminary data.</text>
</comment>
<dbReference type="PANTHER" id="PTHR11616:SF96">
    <property type="entry name" value="SODIUM- AND CHLORIDE-DEPENDENT CREATINE TRANSPORTER 1"/>
    <property type="match status" value="1"/>
</dbReference>
<organism evidence="8 9">
    <name type="scientific">Albula glossodonta</name>
    <name type="common">roundjaw bonefish</name>
    <dbReference type="NCBI Taxonomy" id="121402"/>
    <lineage>
        <taxon>Eukaryota</taxon>
        <taxon>Metazoa</taxon>
        <taxon>Chordata</taxon>
        <taxon>Craniata</taxon>
        <taxon>Vertebrata</taxon>
        <taxon>Euteleostomi</taxon>
        <taxon>Actinopterygii</taxon>
        <taxon>Neopterygii</taxon>
        <taxon>Teleostei</taxon>
        <taxon>Albuliformes</taxon>
        <taxon>Albulidae</taxon>
        <taxon>Albula</taxon>
    </lineage>
</organism>
<keyword evidence="6" id="KW-0479">Metal-binding</keyword>
<keyword evidence="9" id="KW-1185">Reference proteome</keyword>
<comment type="subcellular location">
    <subcellularLocation>
        <location evidence="1">Membrane</location>
        <topology evidence="1">Multi-pass membrane protein</topology>
    </subcellularLocation>
</comment>
<feature type="transmembrane region" description="Helical" evidence="7">
    <location>
        <begin position="202"/>
        <end position="226"/>
    </location>
</feature>
<dbReference type="InterPro" id="IPR000175">
    <property type="entry name" value="Na/ntran_symport"/>
</dbReference>
<evidence type="ECO:0000256" key="3">
    <source>
        <dbReference type="ARBA" id="ARBA00022692"/>
    </source>
</evidence>
<proteinExistence type="predicted"/>
<keyword evidence="2" id="KW-0813">Transport</keyword>
<accession>A0A8T2N9F4</accession>
<name>A0A8T2N9F4_9TELE</name>
<reference evidence="8" key="1">
    <citation type="thesis" date="2021" institute="BYU ScholarsArchive" country="Provo, UT, USA">
        <title>Applications of and Algorithms for Genome Assembly and Genomic Analyses with an Emphasis on Marine Teleosts.</title>
        <authorList>
            <person name="Pickett B.D."/>
        </authorList>
    </citation>
    <scope>NUCLEOTIDE SEQUENCE</scope>
    <source>
        <strain evidence="8">HI-2016</strain>
    </source>
</reference>
<evidence type="ECO:0000256" key="2">
    <source>
        <dbReference type="ARBA" id="ARBA00022448"/>
    </source>
</evidence>
<sequence>MKFIQCVISVDQVTKIVYFTATFPYVVLIILLVRGVTLPGAYDGIMYYIKPDWSKLGEAQVCSVNPLHMRSDRAGPLCAEMQAQSRASLCRDAGPEQGLSVLASVRDAGPEQGLSVLASVRDAGPEQGLSVLASVRDAGPEQGLSLQASVRDAGPEQGLSVQASVWIDAGTQIFFSYAIGLGALTALGSYNRFNNDCYKDAFMLALINSGTSFFSGFVVFSILGFMASEQGVDISKVAESEREREREREREKE</sequence>
<dbReference type="GO" id="GO:0005886">
    <property type="term" value="C:plasma membrane"/>
    <property type="evidence" value="ECO:0007669"/>
    <property type="project" value="TreeGrafter"/>
</dbReference>
<dbReference type="OrthoDB" id="6581954at2759"/>
<evidence type="ECO:0000313" key="9">
    <source>
        <dbReference type="Proteomes" id="UP000824540"/>
    </source>
</evidence>
<evidence type="ECO:0000256" key="4">
    <source>
        <dbReference type="ARBA" id="ARBA00022989"/>
    </source>
</evidence>
<evidence type="ECO:0000256" key="1">
    <source>
        <dbReference type="ARBA" id="ARBA00004141"/>
    </source>
</evidence>
<dbReference type="SUPFAM" id="SSF161070">
    <property type="entry name" value="SNF-like"/>
    <property type="match status" value="2"/>
</dbReference>
<dbReference type="Pfam" id="PF00209">
    <property type="entry name" value="SNF"/>
    <property type="match status" value="2"/>
</dbReference>
<dbReference type="EMBL" id="JAFBMS010000103">
    <property type="protein sequence ID" value="KAG9336010.1"/>
    <property type="molecule type" value="Genomic_DNA"/>
</dbReference>
<feature type="transmembrane region" description="Helical" evidence="7">
    <location>
        <begin position="16"/>
        <end position="36"/>
    </location>
</feature>
<evidence type="ECO:0000256" key="6">
    <source>
        <dbReference type="PIRSR" id="PIRSR600175-1"/>
    </source>
</evidence>
<feature type="binding site" evidence="6">
    <location>
        <position position="208"/>
    </location>
    <ligand>
        <name>Na(+)</name>
        <dbReference type="ChEBI" id="CHEBI:29101"/>
        <label>1</label>
    </ligand>
</feature>
<dbReference type="PROSITE" id="PS50267">
    <property type="entry name" value="NA_NEUROTRAN_SYMP_3"/>
    <property type="match status" value="1"/>
</dbReference>
<feature type="binding site" evidence="6">
    <location>
        <position position="176"/>
    </location>
    <ligand>
        <name>Na(+)</name>
        <dbReference type="ChEBI" id="CHEBI:29101"/>
        <label>1</label>
    </ligand>
</feature>
<evidence type="ECO:0000256" key="5">
    <source>
        <dbReference type="ARBA" id="ARBA00023136"/>
    </source>
</evidence>